<comment type="caution">
    <text evidence="1">The sequence shown here is derived from an EMBL/GenBank/DDBJ whole genome shotgun (WGS) entry which is preliminary data.</text>
</comment>
<dbReference type="Proteomes" id="UP001058074">
    <property type="component" value="Unassembled WGS sequence"/>
</dbReference>
<keyword evidence="2" id="KW-1185">Reference proteome</keyword>
<evidence type="ECO:0000313" key="2">
    <source>
        <dbReference type="Proteomes" id="UP001058074"/>
    </source>
</evidence>
<gene>
    <name evidence="1" type="ORF">rsdtw13_26710</name>
</gene>
<protein>
    <submittedName>
        <fullName evidence="1">TetR family transcriptional regulator</fullName>
    </submittedName>
</protein>
<sequence length="182" mass="21336">MTDVIMKVAAEKIQMYGLRKFTMDEIAAEIKVSKKTIYKYFNSKDDIIAEYFREIVESDKNYTIEAIKKADSLEEKLNSIIYSYHKYKLPISVLDEAYKFYQDQWEKVQQLKDFKLNLIKETIKEAIDQGIVKPDIQLSIISTILESVSNTFLDYKFLSQNDMTMKEAMNQVMSILLHGIIK</sequence>
<dbReference type="EMBL" id="BROD01000001">
    <property type="protein sequence ID" value="GKX67413.1"/>
    <property type="molecule type" value="Genomic_DNA"/>
</dbReference>
<proteinExistence type="predicted"/>
<evidence type="ECO:0000313" key="1">
    <source>
        <dbReference type="EMBL" id="GKX67413.1"/>
    </source>
</evidence>
<accession>A0ACB5RDS3</accession>
<name>A0ACB5RDS3_9CLOT</name>
<organism evidence="1 2">
    <name type="scientific">Inconstantimicrobium mannanitabidum</name>
    <dbReference type="NCBI Taxonomy" id="1604901"/>
    <lineage>
        <taxon>Bacteria</taxon>
        <taxon>Bacillati</taxon>
        <taxon>Bacillota</taxon>
        <taxon>Clostridia</taxon>
        <taxon>Eubacteriales</taxon>
        <taxon>Clostridiaceae</taxon>
        <taxon>Inconstantimicrobium</taxon>
    </lineage>
</organism>
<reference evidence="1" key="1">
    <citation type="journal article" date="2025" name="Int. J. Syst. Evol. Microbiol.">
        <title>Inconstantimicrobium mannanitabidum sp. nov., a novel member of the family Clostridiaceae isolated from anoxic soil under the treatment of reductive soil disinfestation.</title>
        <authorList>
            <person name="Ueki A."/>
            <person name="Tonouchi A."/>
            <person name="Honma S."/>
            <person name="Kaku N."/>
            <person name="Ueki K."/>
        </authorList>
    </citation>
    <scope>NUCLEOTIDE SEQUENCE</scope>
    <source>
        <strain evidence="1">TW13</strain>
    </source>
</reference>